<reference evidence="2 3" key="1">
    <citation type="journal article" date="2022" name="Front. Microbiol.">
        <title>Male-killing mechanisms vary between Spiroplasma species.</title>
        <authorList>
            <person name="Arai H."/>
            <person name="Inoue M."/>
            <person name="Kageyama D."/>
        </authorList>
    </citation>
    <scope>NUCLEOTIDE SEQUENCE [LARGE SCALE GENOMIC DNA]</scope>
    <source>
        <strain evidence="3">sHm</strain>
    </source>
</reference>
<evidence type="ECO:0008006" key="4">
    <source>
        <dbReference type="Google" id="ProtNLM"/>
    </source>
</evidence>
<organism evidence="2 3">
    <name type="scientific">Spiroplasma ixodetis</name>
    <dbReference type="NCBI Taxonomy" id="2141"/>
    <lineage>
        <taxon>Bacteria</taxon>
        <taxon>Bacillati</taxon>
        <taxon>Mycoplasmatota</taxon>
        <taxon>Mollicutes</taxon>
        <taxon>Entomoplasmatales</taxon>
        <taxon>Spiroplasmataceae</taxon>
        <taxon>Spiroplasma</taxon>
    </lineage>
</organism>
<accession>A0ABM8BUI7</accession>
<dbReference type="RefSeq" id="WP_281749477.1">
    <property type="nucleotide sequence ID" value="NZ_AP026933.1"/>
</dbReference>
<dbReference type="Proteomes" id="UP001163387">
    <property type="component" value="Chromosome"/>
</dbReference>
<evidence type="ECO:0000313" key="2">
    <source>
        <dbReference type="EMBL" id="BDT03518.1"/>
    </source>
</evidence>
<dbReference type="EMBL" id="AP026933">
    <property type="protein sequence ID" value="BDT03518.1"/>
    <property type="molecule type" value="Genomic_DNA"/>
</dbReference>
<evidence type="ECO:0000313" key="3">
    <source>
        <dbReference type="Proteomes" id="UP001163387"/>
    </source>
</evidence>
<feature type="coiled-coil region" evidence="1">
    <location>
        <begin position="256"/>
        <end position="290"/>
    </location>
</feature>
<protein>
    <recommendedName>
        <fullName evidence="4">Adhesin P123</fullName>
    </recommendedName>
</protein>
<keyword evidence="3" id="KW-1185">Reference proteome</keyword>
<name>A0ABM8BUI7_9MOLU</name>
<proteinExistence type="predicted"/>
<evidence type="ECO:0000256" key="1">
    <source>
        <dbReference type="SAM" id="Coils"/>
    </source>
</evidence>
<gene>
    <name evidence="2" type="ORF">SHM_11640</name>
</gene>
<sequence length="515" mass="59704">MINKLWTDVSLENYNNWYPLTGKITETPQQYIQTWPNVNDWFITFAIRAQNDINAYLDFILSKFPFDSFKDELIKETLRDMVYVMVEHWVFNRTPIEFNVDATIQFNNGSQFSANSIPTINVWDLAPTRMKIWARLTELKQLFLSYNQDEIDIEKIDLQAFYTRNQVDELIKEQKEFTLSKQIKLYDDLVDDNENEIYRGPVSKFINKGYVATDYDKETETMILDWPDEIGTLPPEALQNNPQIGDFTHAPTCDFSAKQQKRITANENEITKLNSELIKANENINDVKNNWFNIETSPLWKKMSSFIPSSEFGKTYLAIWGYIYQPPSTPTDNYIYSDKKTIFNLGGDINRTTQTSIKLDELIIKDNVKVQLLFTKNGNDITVVSNDINYQASSVKLYQYIGKGKPTEFIAEDSIERDYYTKIETNNLLDKKQNKLIAGTNITIDENNKISASGGGSVDENRIFNNKEDKDKSTYLINNVLSEVSVNGLIYAQEPNMNNDNKIPNKNMLMIKYLI</sequence>
<keyword evidence="1" id="KW-0175">Coiled coil</keyword>